<evidence type="ECO:0000259" key="9">
    <source>
        <dbReference type="PROSITE" id="PS50929"/>
    </source>
</evidence>
<dbReference type="GO" id="GO:0034040">
    <property type="term" value="F:ATPase-coupled lipid transmembrane transporter activity"/>
    <property type="evidence" value="ECO:0007669"/>
    <property type="project" value="TreeGrafter"/>
</dbReference>
<sequence>MKKIKHIWKRIQEGRLKELLDQLAWMGIYVRKYWILIGIYTFLMTSGSLLSLGSTVVSRDLVDAVTGQNALNIAYVLALYIGTGVGQIFINVIRSRISLKISLKIQTEIREDVFKQIMETDWESLSDYRTGDLLYRINGDAGMVANSILTFIPTVISVFISFGSAFWIMVKNDPIMAVIALMGAPITLITSRYSMRKTREYMRKNQDFSSNKMSFDQETFNNLQMIKAFGLVPHFIESFHDVQQESMRISLNQNKFQSMSTVITSLVGQVVGYACYGYALFRLWTGHISYGTMTMFVGMAGSLRGSFSSIVNLAPTLVRSCINAGRIIEVITLPREKVEDDPKAKQILDASKTKGVYIEMHDVSFWYKEGKPVYEHASFYAKPGEIIGLLGPSGQGKTTTLNLFLGLFHIRSGSLEIGNPGGEKMDVSSATRCLFSYIPQGNTLFSGSIADNVGMVKPGASEEEIIEALKAACAWEFVEDLEEGIHTHVRELGRRFSEGQKQRLSIARALLAKRPIMLLDEATSALDMATERKVLGSILQYDPLRTLIVAAHRPSVFSMCDRVYRIEQGTIREVDREEVNLFLEGKA</sequence>
<dbReference type="InterPro" id="IPR003439">
    <property type="entry name" value="ABC_transporter-like_ATP-bd"/>
</dbReference>
<feature type="transmembrane region" description="Helical" evidence="7">
    <location>
        <begin position="144"/>
        <end position="169"/>
    </location>
</feature>
<evidence type="ECO:0000313" key="10">
    <source>
        <dbReference type="EMBL" id="HIU13875.1"/>
    </source>
</evidence>
<dbReference type="PANTHER" id="PTHR24221:SF654">
    <property type="entry name" value="ATP-BINDING CASSETTE SUB-FAMILY B MEMBER 6"/>
    <property type="match status" value="1"/>
</dbReference>
<dbReference type="GO" id="GO:0016887">
    <property type="term" value="F:ATP hydrolysis activity"/>
    <property type="evidence" value="ECO:0007669"/>
    <property type="project" value="InterPro"/>
</dbReference>
<evidence type="ECO:0000256" key="7">
    <source>
        <dbReference type="SAM" id="Phobius"/>
    </source>
</evidence>
<dbReference type="Gene3D" id="3.40.50.300">
    <property type="entry name" value="P-loop containing nucleotide triphosphate hydrolases"/>
    <property type="match status" value="1"/>
</dbReference>
<evidence type="ECO:0000256" key="3">
    <source>
        <dbReference type="ARBA" id="ARBA00022741"/>
    </source>
</evidence>
<name>A0A9D1HNM8_9FIRM</name>
<dbReference type="SUPFAM" id="SSF52540">
    <property type="entry name" value="P-loop containing nucleoside triphosphate hydrolases"/>
    <property type="match status" value="1"/>
</dbReference>
<feature type="domain" description="ABC transmembrane type-1" evidence="9">
    <location>
        <begin position="39"/>
        <end position="319"/>
    </location>
</feature>
<dbReference type="Proteomes" id="UP000824175">
    <property type="component" value="Unassembled WGS sequence"/>
</dbReference>
<evidence type="ECO:0000256" key="1">
    <source>
        <dbReference type="ARBA" id="ARBA00004651"/>
    </source>
</evidence>
<dbReference type="SUPFAM" id="SSF90123">
    <property type="entry name" value="ABC transporter transmembrane region"/>
    <property type="match status" value="1"/>
</dbReference>
<dbReference type="Pfam" id="PF00005">
    <property type="entry name" value="ABC_tran"/>
    <property type="match status" value="1"/>
</dbReference>
<reference evidence="10" key="2">
    <citation type="journal article" date="2021" name="PeerJ">
        <title>Extensive microbial diversity within the chicken gut microbiome revealed by metagenomics and culture.</title>
        <authorList>
            <person name="Gilroy R."/>
            <person name="Ravi A."/>
            <person name="Getino M."/>
            <person name="Pursley I."/>
            <person name="Horton D.L."/>
            <person name="Alikhan N.F."/>
            <person name="Baker D."/>
            <person name="Gharbi K."/>
            <person name="Hall N."/>
            <person name="Watson M."/>
            <person name="Adriaenssens E.M."/>
            <person name="Foster-Nyarko E."/>
            <person name="Jarju S."/>
            <person name="Secka A."/>
            <person name="Antonio M."/>
            <person name="Oren A."/>
            <person name="Chaudhuri R.R."/>
            <person name="La Ragione R."/>
            <person name="Hildebrand F."/>
            <person name="Pallen M.J."/>
        </authorList>
    </citation>
    <scope>NUCLEOTIDE SEQUENCE</scope>
    <source>
        <strain evidence="10">CHK195-11698</strain>
    </source>
</reference>
<proteinExistence type="predicted"/>
<comment type="caution">
    <text evidence="10">The sequence shown here is derived from an EMBL/GenBank/DDBJ whole genome shotgun (WGS) entry which is preliminary data.</text>
</comment>
<reference evidence="10" key="1">
    <citation type="submission" date="2020-10" db="EMBL/GenBank/DDBJ databases">
        <authorList>
            <person name="Gilroy R."/>
        </authorList>
    </citation>
    <scope>NUCLEOTIDE SEQUENCE</scope>
    <source>
        <strain evidence="10">CHK195-11698</strain>
    </source>
</reference>
<dbReference type="PANTHER" id="PTHR24221">
    <property type="entry name" value="ATP-BINDING CASSETTE SUB-FAMILY B"/>
    <property type="match status" value="1"/>
</dbReference>
<keyword evidence="5 7" id="KW-1133">Transmembrane helix</keyword>
<evidence type="ECO:0000256" key="4">
    <source>
        <dbReference type="ARBA" id="ARBA00022840"/>
    </source>
</evidence>
<dbReference type="AlphaFoldDB" id="A0A9D1HNM8"/>
<dbReference type="InterPro" id="IPR027417">
    <property type="entry name" value="P-loop_NTPase"/>
</dbReference>
<dbReference type="InterPro" id="IPR039421">
    <property type="entry name" value="Type_1_exporter"/>
</dbReference>
<dbReference type="Gene3D" id="1.20.1560.10">
    <property type="entry name" value="ABC transporter type 1, transmembrane domain"/>
    <property type="match status" value="1"/>
</dbReference>
<keyword evidence="3" id="KW-0547">Nucleotide-binding</keyword>
<evidence type="ECO:0000256" key="5">
    <source>
        <dbReference type="ARBA" id="ARBA00022989"/>
    </source>
</evidence>
<organism evidence="10 11">
    <name type="scientific">Candidatus Fimiplasma intestinipullorum</name>
    <dbReference type="NCBI Taxonomy" id="2840825"/>
    <lineage>
        <taxon>Bacteria</taxon>
        <taxon>Bacillati</taxon>
        <taxon>Bacillota</taxon>
        <taxon>Clostridia</taxon>
        <taxon>Eubacteriales</taxon>
        <taxon>Candidatus Fimiplasma</taxon>
    </lineage>
</organism>
<keyword evidence="6 7" id="KW-0472">Membrane</keyword>
<keyword evidence="4 10" id="KW-0067">ATP-binding</keyword>
<feature type="transmembrane region" description="Helical" evidence="7">
    <location>
        <begin position="175"/>
        <end position="195"/>
    </location>
</feature>
<evidence type="ECO:0000313" key="11">
    <source>
        <dbReference type="Proteomes" id="UP000824175"/>
    </source>
</evidence>
<dbReference type="CDD" id="cd07346">
    <property type="entry name" value="ABC_6TM_exporters"/>
    <property type="match status" value="1"/>
</dbReference>
<feature type="domain" description="ABC transporter" evidence="8">
    <location>
        <begin position="358"/>
        <end position="587"/>
    </location>
</feature>
<dbReference type="PROSITE" id="PS50893">
    <property type="entry name" value="ABC_TRANSPORTER_2"/>
    <property type="match status" value="1"/>
</dbReference>
<evidence type="ECO:0000256" key="2">
    <source>
        <dbReference type="ARBA" id="ARBA00022692"/>
    </source>
</evidence>
<dbReference type="EMBL" id="DVMJ01000062">
    <property type="protein sequence ID" value="HIU13875.1"/>
    <property type="molecule type" value="Genomic_DNA"/>
</dbReference>
<dbReference type="InterPro" id="IPR003593">
    <property type="entry name" value="AAA+_ATPase"/>
</dbReference>
<keyword evidence="2 7" id="KW-0812">Transmembrane</keyword>
<dbReference type="InterPro" id="IPR011527">
    <property type="entry name" value="ABC1_TM_dom"/>
</dbReference>
<dbReference type="SMART" id="SM00382">
    <property type="entry name" value="AAA"/>
    <property type="match status" value="1"/>
</dbReference>
<dbReference type="GO" id="GO:0005524">
    <property type="term" value="F:ATP binding"/>
    <property type="evidence" value="ECO:0007669"/>
    <property type="project" value="UniProtKB-KW"/>
</dbReference>
<dbReference type="Pfam" id="PF00664">
    <property type="entry name" value="ABC_membrane"/>
    <property type="match status" value="1"/>
</dbReference>
<feature type="transmembrane region" description="Helical" evidence="7">
    <location>
        <begin position="73"/>
        <end position="93"/>
    </location>
</feature>
<dbReference type="GO" id="GO:0140359">
    <property type="term" value="F:ABC-type transporter activity"/>
    <property type="evidence" value="ECO:0007669"/>
    <property type="project" value="InterPro"/>
</dbReference>
<evidence type="ECO:0000259" key="8">
    <source>
        <dbReference type="PROSITE" id="PS50893"/>
    </source>
</evidence>
<dbReference type="InterPro" id="IPR036640">
    <property type="entry name" value="ABC1_TM_sf"/>
</dbReference>
<gene>
    <name evidence="10" type="ORF">IAD15_07395</name>
</gene>
<comment type="subcellular location">
    <subcellularLocation>
        <location evidence="1">Cell membrane</location>
        <topology evidence="1">Multi-pass membrane protein</topology>
    </subcellularLocation>
</comment>
<dbReference type="PROSITE" id="PS50929">
    <property type="entry name" value="ABC_TM1F"/>
    <property type="match status" value="1"/>
</dbReference>
<evidence type="ECO:0000256" key="6">
    <source>
        <dbReference type="ARBA" id="ARBA00023136"/>
    </source>
</evidence>
<protein>
    <submittedName>
        <fullName evidence="10">ABC transporter ATP-binding protein</fullName>
    </submittedName>
</protein>
<dbReference type="GO" id="GO:0005886">
    <property type="term" value="C:plasma membrane"/>
    <property type="evidence" value="ECO:0007669"/>
    <property type="project" value="UniProtKB-SubCell"/>
</dbReference>
<accession>A0A9D1HNM8</accession>
<feature type="transmembrane region" description="Helical" evidence="7">
    <location>
        <begin position="33"/>
        <end position="53"/>
    </location>
</feature>